<keyword evidence="4" id="KW-0238">DNA-binding</keyword>
<evidence type="ECO:0000256" key="1">
    <source>
        <dbReference type="ARBA" id="ARBA00022553"/>
    </source>
</evidence>
<dbReference type="GO" id="GO:0003677">
    <property type="term" value="F:DNA binding"/>
    <property type="evidence" value="ECO:0007669"/>
    <property type="project" value="UniProtKB-KW"/>
</dbReference>
<keyword evidence="1 6" id="KW-0597">Phosphoprotein</keyword>
<organism evidence="8 9">
    <name type="scientific">Candidatus Curtissbacteria bacterium RIFCSPLOWO2_01_FULL_42_26</name>
    <dbReference type="NCBI Taxonomy" id="1797729"/>
    <lineage>
        <taxon>Bacteria</taxon>
        <taxon>Candidatus Curtissiibacteriota</taxon>
    </lineage>
</organism>
<keyword evidence="3" id="KW-0805">Transcription regulation</keyword>
<evidence type="ECO:0000256" key="6">
    <source>
        <dbReference type="PROSITE-ProRule" id="PRU00169"/>
    </source>
</evidence>
<dbReference type="InterPro" id="IPR050595">
    <property type="entry name" value="Bact_response_regulator"/>
</dbReference>
<dbReference type="Pfam" id="PF00072">
    <property type="entry name" value="Response_reg"/>
    <property type="match status" value="1"/>
</dbReference>
<protein>
    <recommendedName>
        <fullName evidence="7">Response regulatory domain-containing protein</fullName>
    </recommendedName>
</protein>
<dbReference type="EMBL" id="MFBS01000020">
    <property type="protein sequence ID" value="OGE09280.1"/>
    <property type="molecule type" value="Genomic_DNA"/>
</dbReference>
<keyword evidence="2" id="KW-0902">Two-component regulatory system</keyword>
<dbReference type="InterPro" id="IPR001789">
    <property type="entry name" value="Sig_transdc_resp-reg_receiver"/>
</dbReference>
<dbReference type="FunFam" id="3.40.50.2300:FF:000001">
    <property type="entry name" value="DNA-binding response regulator PhoB"/>
    <property type="match status" value="1"/>
</dbReference>
<dbReference type="CDD" id="cd17574">
    <property type="entry name" value="REC_OmpR"/>
    <property type="match status" value="1"/>
</dbReference>
<dbReference type="GO" id="GO:0000160">
    <property type="term" value="P:phosphorelay signal transduction system"/>
    <property type="evidence" value="ECO:0007669"/>
    <property type="project" value="UniProtKB-KW"/>
</dbReference>
<evidence type="ECO:0000259" key="7">
    <source>
        <dbReference type="PROSITE" id="PS50110"/>
    </source>
</evidence>
<reference evidence="8 9" key="1">
    <citation type="journal article" date="2016" name="Nat. Commun.">
        <title>Thousands of microbial genomes shed light on interconnected biogeochemical processes in an aquifer system.</title>
        <authorList>
            <person name="Anantharaman K."/>
            <person name="Brown C.T."/>
            <person name="Hug L.A."/>
            <person name="Sharon I."/>
            <person name="Castelle C.J."/>
            <person name="Probst A.J."/>
            <person name="Thomas B.C."/>
            <person name="Singh A."/>
            <person name="Wilkins M.J."/>
            <person name="Karaoz U."/>
            <person name="Brodie E.L."/>
            <person name="Williams K.H."/>
            <person name="Hubbard S.S."/>
            <person name="Banfield J.F."/>
        </authorList>
    </citation>
    <scope>NUCLEOTIDE SEQUENCE [LARGE SCALE GENOMIC DNA]</scope>
</reference>
<evidence type="ECO:0000256" key="4">
    <source>
        <dbReference type="ARBA" id="ARBA00023125"/>
    </source>
</evidence>
<name>A0A1F5HYY8_9BACT</name>
<keyword evidence="5" id="KW-0804">Transcription</keyword>
<dbReference type="PROSITE" id="PS50110">
    <property type="entry name" value="RESPONSE_REGULATORY"/>
    <property type="match status" value="1"/>
</dbReference>
<dbReference type="Proteomes" id="UP000179227">
    <property type="component" value="Unassembled WGS sequence"/>
</dbReference>
<dbReference type="InterPro" id="IPR011006">
    <property type="entry name" value="CheY-like_superfamily"/>
</dbReference>
<gene>
    <name evidence="8" type="ORF">A3A60_04100</name>
</gene>
<evidence type="ECO:0000313" key="8">
    <source>
        <dbReference type="EMBL" id="OGE09280.1"/>
    </source>
</evidence>
<evidence type="ECO:0000256" key="5">
    <source>
        <dbReference type="ARBA" id="ARBA00023163"/>
    </source>
</evidence>
<dbReference type="PANTHER" id="PTHR44591:SF3">
    <property type="entry name" value="RESPONSE REGULATORY DOMAIN-CONTAINING PROTEIN"/>
    <property type="match status" value="1"/>
</dbReference>
<evidence type="ECO:0000256" key="2">
    <source>
        <dbReference type="ARBA" id="ARBA00023012"/>
    </source>
</evidence>
<accession>A0A1F5HYY8</accession>
<feature type="domain" description="Response regulatory" evidence="7">
    <location>
        <begin position="5"/>
        <end position="124"/>
    </location>
</feature>
<dbReference type="SUPFAM" id="SSF52172">
    <property type="entry name" value="CheY-like"/>
    <property type="match status" value="1"/>
</dbReference>
<dbReference type="PANTHER" id="PTHR44591">
    <property type="entry name" value="STRESS RESPONSE REGULATOR PROTEIN 1"/>
    <property type="match status" value="1"/>
</dbReference>
<proteinExistence type="predicted"/>
<sequence>MNPKKILLVEDDQFTRELYEEVLKDAGFDTTTAVNGEEGLSHIQEGGFDLILLDVMMPKMDGLEVLRSLRNEPPKTNNGPIVLLTNLTNDPVFNSAYGLNVGVKDHIVKSDITPGDLLIKVKKFLEEPQS</sequence>
<comment type="caution">
    <text evidence="8">The sequence shown here is derived from an EMBL/GenBank/DDBJ whole genome shotgun (WGS) entry which is preliminary data.</text>
</comment>
<dbReference type="STRING" id="1797729.A3A60_04100"/>
<dbReference type="AlphaFoldDB" id="A0A1F5HYY8"/>
<dbReference type="Gene3D" id="3.40.50.2300">
    <property type="match status" value="1"/>
</dbReference>
<dbReference type="SMART" id="SM00448">
    <property type="entry name" value="REC"/>
    <property type="match status" value="1"/>
</dbReference>
<evidence type="ECO:0000313" key="9">
    <source>
        <dbReference type="Proteomes" id="UP000179227"/>
    </source>
</evidence>
<feature type="modified residue" description="4-aspartylphosphate" evidence="6">
    <location>
        <position position="54"/>
    </location>
</feature>
<evidence type="ECO:0000256" key="3">
    <source>
        <dbReference type="ARBA" id="ARBA00023015"/>
    </source>
</evidence>